<dbReference type="AlphaFoldDB" id="A0A381PQE3"/>
<dbReference type="PANTHER" id="PTHR33279:SF2">
    <property type="entry name" value="SULFUR CARRIER PROTEIN TUSA"/>
    <property type="match status" value="1"/>
</dbReference>
<accession>A0A381PQE3</accession>
<dbReference type="Gene3D" id="3.30.110.40">
    <property type="entry name" value="TusA-like domain"/>
    <property type="match status" value="1"/>
</dbReference>
<organism evidence="2">
    <name type="scientific">marine metagenome</name>
    <dbReference type="NCBI Taxonomy" id="408172"/>
    <lineage>
        <taxon>unclassified sequences</taxon>
        <taxon>metagenomes</taxon>
        <taxon>ecological metagenomes</taxon>
    </lineage>
</organism>
<feature type="domain" description="UPF0033" evidence="1">
    <location>
        <begin position="4"/>
        <end position="73"/>
    </location>
</feature>
<dbReference type="InterPro" id="IPR001455">
    <property type="entry name" value="TusA-like"/>
</dbReference>
<evidence type="ECO:0000313" key="2">
    <source>
        <dbReference type="EMBL" id="SUZ68307.1"/>
    </source>
</evidence>
<dbReference type="CDD" id="cd00291">
    <property type="entry name" value="SirA_YedF_YeeD"/>
    <property type="match status" value="1"/>
</dbReference>
<proteinExistence type="predicted"/>
<name>A0A381PQE3_9ZZZZ</name>
<protein>
    <recommendedName>
        <fullName evidence="1">UPF0033 domain-containing protein</fullName>
    </recommendedName>
</protein>
<dbReference type="Pfam" id="PF01206">
    <property type="entry name" value="TusA"/>
    <property type="match status" value="1"/>
</dbReference>
<dbReference type="InterPro" id="IPR036868">
    <property type="entry name" value="TusA-like_sf"/>
</dbReference>
<gene>
    <name evidence="2" type="ORF">METZ01_LOCUS21161</name>
</gene>
<evidence type="ECO:0000259" key="1">
    <source>
        <dbReference type="Pfam" id="PF01206"/>
    </source>
</evidence>
<reference evidence="2" key="1">
    <citation type="submission" date="2018-05" db="EMBL/GenBank/DDBJ databases">
        <authorList>
            <person name="Lanie J.A."/>
            <person name="Ng W.-L."/>
            <person name="Kazmierczak K.M."/>
            <person name="Andrzejewski T.M."/>
            <person name="Davidsen T.M."/>
            <person name="Wayne K.J."/>
            <person name="Tettelin H."/>
            <person name="Glass J.I."/>
            <person name="Rusch D."/>
            <person name="Podicherti R."/>
            <person name="Tsui H.-C.T."/>
            <person name="Winkler M.E."/>
        </authorList>
    </citation>
    <scope>NUCLEOTIDE SEQUENCE</scope>
</reference>
<dbReference type="EMBL" id="UINC01001036">
    <property type="protein sequence ID" value="SUZ68307.1"/>
    <property type="molecule type" value="Genomic_DNA"/>
</dbReference>
<sequence>MANKYLNANNLDCPLPLLKTKLSLADLKSGQILEVTATDPTSWEDFASYAKISGNELVHAEQNSGKFIYRIKKK</sequence>
<dbReference type="PANTHER" id="PTHR33279">
    <property type="entry name" value="SULFUR CARRIER PROTEIN YEDF-RELATED"/>
    <property type="match status" value="1"/>
</dbReference>
<dbReference type="SUPFAM" id="SSF64307">
    <property type="entry name" value="SirA-like"/>
    <property type="match status" value="1"/>
</dbReference>